<feature type="transmembrane region" description="Helical" evidence="1">
    <location>
        <begin position="112"/>
        <end position="131"/>
    </location>
</feature>
<dbReference type="Proteomes" id="UP000249577">
    <property type="component" value="Unassembled WGS sequence"/>
</dbReference>
<evidence type="ECO:0000313" key="2">
    <source>
        <dbReference type="EMBL" id="PZQ17099.1"/>
    </source>
</evidence>
<keyword evidence="1" id="KW-1133">Transmembrane helix</keyword>
<evidence type="ECO:0000256" key="1">
    <source>
        <dbReference type="SAM" id="Phobius"/>
    </source>
</evidence>
<name>A0A2W5KM14_ANCNO</name>
<feature type="transmembrane region" description="Helical" evidence="1">
    <location>
        <begin position="79"/>
        <end position="100"/>
    </location>
</feature>
<feature type="transmembrane region" description="Helical" evidence="1">
    <location>
        <begin position="175"/>
        <end position="198"/>
    </location>
</feature>
<evidence type="ECO:0008006" key="4">
    <source>
        <dbReference type="Google" id="ProtNLM"/>
    </source>
</evidence>
<comment type="caution">
    <text evidence="2">The sequence shown here is derived from an EMBL/GenBank/DDBJ whole genome shotgun (WGS) entry which is preliminary data.</text>
</comment>
<keyword evidence="1" id="KW-0812">Transmembrane</keyword>
<feature type="transmembrane region" description="Helical" evidence="1">
    <location>
        <begin position="204"/>
        <end position="221"/>
    </location>
</feature>
<keyword evidence="1" id="KW-0472">Membrane</keyword>
<dbReference type="AlphaFoldDB" id="A0A2W5KM14"/>
<proteinExistence type="predicted"/>
<gene>
    <name evidence="2" type="ORF">DI565_06875</name>
</gene>
<organism evidence="2 3">
    <name type="scientific">Ancylobacter novellus</name>
    <name type="common">Thiobacillus novellus</name>
    <dbReference type="NCBI Taxonomy" id="921"/>
    <lineage>
        <taxon>Bacteria</taxon>
        <taxon>Pseudomonadati</taxon>
        <taxon>Pseudomonadota</taxon>
        <taxon>Alphaproteobacteria</taxon>
        <taxon>Hyphomicrobiales</taxon>
        <taxon>Xanthobacteraceae</taxon>
        <taxon>Ancylobacter</taxon>
    </lineage>
</organism>
<dbReference type="InterPro" id="IPR010699">
    <property type="entry name" value="DUF1275"/>
</dbReference>
<dbReference type="EMBL" id="QFPN01000003">
    <property type="protein sequence ID" value="PZQ17099.1"/>
    <property type="molecule type" value="Genomic_DNA"/>
</dbReference>
<dbReference type="Pfam" id="PF06912">
    <property type="entry name" value="DUF1275"/>
    <property type="match status" value="1"/>
</dbReference>
<dbReference type="PANTHER" id="PTHR37314">
    <property type="entry name" value="SLR0142 PROTEIN"/>
    <property type="match status" value="1"/>
</dbReference>
<sequence>MRLLLIALLSLNAGYVDAAGFVALHGLFTSHVTGNFVTLGASFAFGTTGALAKILALPIFCGVILLARSFGNALDRRGWPAMQIFFALQAALLALGAWMFVRLGPFPDGDAAPAIMTGGTLVAAMAIQNALHRTRLTSLPPSTVMTGPTTQMMIDMADLGRRQTPEKRAELRRRVGTTALSIAAFAFGCGAAAFAYVYFREFCFVAPPVVALAAFAAAWALKDEL</sequence>
<dbReference type="PANTHER" id="PTHR37314:SF5">
    <property type="entry name" value="SLR0142 PROTEIN"/>
    <property type="match status" value="1"/>
</dbReference>
<feature type="transmembrane region" description="Helical" evidence="1">
    <location>
        <begin position="42"/>
        <end position="67"/>
    </location>
</feature>
<protein>
    <recommendedName>
        <fullName evidence="4">DUF1275 domain-containing protein</fullName>
    </recommendedName>
</protein>
<evidence type="ECO:0000313" key="3">
    <source>
        <dbReference type="Proteomes" id="UP000249577"/>
    </source>
</evidence>
<reference evidence="2 3" key="1">
    <citation type="submission" date="2017-08" db="EMBL/GenBank/DDBJ databases">
        <title>Infants hospitalized years apart are colonized by the same room-sourced microbial strains.</title>
        <authorList>
            <person name="Brooks B."/>
            <person name="Olm M.R."/>
            <person name="Firek B.A."/>
            <person name="Baker R."/>
            <person name="Thomas B.C."/>
            <person name="Morowitz M.J."/>
            <person name="Banfield J.F."/>
        </authorList>
    </citation>
    <scope>NUCLEOTIDE SEQUENCE [LARGE SCALE GENOMIC DNA]</scope>
    <source>
        <strain evidence="2">S2_005_003_R2_43</strain>
    </source>
</reference>
<accession>A0A2W5KM14</accession>